<evidence type="ECO:0000313" key="3">
    <source>
        <dbReference type="Proteomes" id="UP000298111"/>
    </source>
</evidence>
<dbReference type="NCBIfam" id="TIGR03696">
    <property type="entry name" value="Rhs_assc_core"/>
    <property type="match status" value="1"/>
</dbReference>
<evidence type="ECO:0000256" key="1">
    <source>
        <dbReference type="SAM" id="MobiDB-lite"/>
    </source>
</evidence>
<gene>
    <name evidence="2" type="ORF">D8771_03430</name>
</gene>
<sequence length="279" mass="29423">MNSQRRTLPFGAERAEKPKDWPTSRGFVGGVDETRTTGLTHLGAREYDPDTGRFISVDPLMDPGNPQQLHGYSYGNNSPLVYSDPDGLMPIWGAIGRATGSAVGHATRHSAGRHRPVCDTGCQARKQYRGGSIPITGYGPSADRAVAPKLAEAASRPDPKWLGTAGAVFDALIPIRPLQRCIDGSGEDCQDVAISAVSSVKMASIAIRAARAAAKETRGGGGSGKPSEGGGAAKPDPEPAAPRTSNSQGVGLSNDIASPGRKILERRRDAEKFEQLELW</sequence>
<feature type="compositionally biased region" description="Basic and acidic residues" evidence="1">
    <location>
        <begin position="13"/>
        <end position="22"/>
    </location>
</feature>
<feature type="compositionally biased region" description="Gly residues" evidence="1">
    <location>
        <begin position="219"/>
        <end position="232"/>
    </location>
</feature>
<dbReference type="GeneID" id="75185039"/>
<feature type="region of interest" description="Disordered" evidence="1">
    <location>
        <begin position="1"/>
        <end position="35"/>
    </location>
</feature>
<comment type="caution">
    <text evidence="2">The sequence shown here is derived from an EMBL/GenBank/DDBJ whole genome shotgun (WGS) entry which is preliminary data.</text>
</comment>
<evidence type="ECO:0000313" key="2">
    <source>
        <dbReference type="EMBL" id="TGG88533.1"/>
    </source>
</evidence>
<dbReference type="PANTHER" id="PTHR32305:SF17">
    <property type="entry name" value="TRNA NUCLEASE WAPA"/>
    <property type="match status" value="1"/>
</dbReference>
<organism evidence="2 3">
    <name type="scientific">Streptomyces albus</name>
    <dbReference type="NCBI Taxonomy" id="1888"/>
    <lineage>
        <taxon>Bacteria</taxon>
        <taxon>Bacillati</taxon>
        <taxon>Actinomycetota</taxon>
        <taxon>Actinomycetes</taxon>
        <taxon>Kitasatosporales</taxon>
        <taxon>Streptomycetaceae</taxon>
        <taxon>Streptomyces</taxon>
    </lineage>
</organism>
<dbReference type="InterPro" id="IPR022385">
    <property type="entry name" value="Rhs_assc_core"/>
</dbReference>
<dbReference type="AlphaFoldDB" id="A0A8H1LNG4"/>
<dbReference type="EMBL" id="RCIY01000009">
    <property type="protein sequence ID" value="TGG88533.1"/>
    <property type="molecule type" value="Genomic_DNA"/>
</dbReference>
<feature type="region of interest" description="Disordered" evidence="1">
    <location>
        <begin position="214"/>
        <end position="268"/>
    </location>
</feature>
<dbReference type="PANTHER" id="PTHR32305">
    <property type="match status" value="1"/>
</dbReference>
<accession>A0A8H1LNG4</accession>
<dbReference type="Gene3D" id="2.180.10.10">
    <property type="entry name" value="RHS repeat-associated core"/>
    <property type="match status" value="1"/>
</dbReference>
<dbReference type="RefSeq" id="WP_135566655.1">
    <property type="nucleotide sequence ID" value="NZ_CP103060.1"/>
</dbReference>
<dbReference type="InterPro" id="IPR050708">
    <property type="entry name" value="T6SS_VgrG/RHS"/>
</dbReference>
<dbReference type="Proteomes" id="UP000298111">
    <property type="component" value="Unassembled WGS sequence"/>
</dbReference>
<name>A0A8H1LNG4_9ACTN</name>
<reference evidence="2 3" key="1">
    <citation type="submission" date="2018-10" db="EMBL/GenBank/DDBJ databases">
        <title>Isolation of pseudouridimycin from Streptomyces albus DSM 40763.</title>
        <authorList>
            <person name="Rosenqvist P."/>
            <person name="Metsae-Ketelae M."/>
            <person name="Virta P."/>
        </authorList>
    </citation>
    <scope>NUCLEOTIDE SEQUENCE [LARGE SCALE GENOMIC DNA]</scope>
    <source>
        <strain evidence="2 3">DSM 40763</strain>
    </source>
</reference>
<proteinExistence type="predicted"/>
<protein>
    <submittedName>
        <fullName evidence="2">RHS repeat-associated core domain-containing protein</fullName>
    </submittedName>
</protein>